<organism evidence="1">
    <name type="scientific">Ixodes ricinus</name>
    <name type="common">Common tick</name>
    <name type="synonym">Acarus ricinus</name>
    <dbReference type="NCBI Taxonomy" id="34613"/>
    <lineage>
        <taxon>Eukaryota</taxon>
        <taxon>Metazoa</taxon>
        <taxon>Ecdysozoa</taxon>
        <taxon>Arthropoda</taxon>
        <taxon>Chelicerata</taxon>
        <taxon>Arachnida</taxon>
        <taxon>Acari</taxon>
        <taxon>Parasitiformes</taxon>
        <taxon>Ixodida</taxon>
        <taxon>Ixodoidea</taxon>
        <taxon>Ixodidae</taxon>
        <taxon>Ixodinae</taxon>
        <taxon>Ixodes</taxon>
    </lineage>
</organism>
<reference evidence="1" key="1">
    <citation type="submission" date="2019-12" db="EMBL/GenBank/DDBJ databases">
        <title>An insight into the sialome of adult female Ixodes ricinus ticks feeding for 6 days.</title>
        <authorList>
            <person name="Perner J."/>
            <person name="Ribeiro J.M.C."/>
        </authorList>
    </citation>
    <scope>NUCLEOTIDE SEQUENCE</scope>
    <source>
        <strain evidence="1">Semi-engorged</strain>
        <tissue evidence="1">Salivary glands</tissue>
    </source>
</reference>
<evidence type="ECO:0000313" key="1">
    <source>
        <dbReference type="EMBL" id="MXU84116.1"/>
    </source>
</evidence>
<proteinExistence type="predicted"/>
<sequence length="79" mass="8528">MAAVSTVPPLTSLSACFSTLFCLSERRANTLKSSGSPPVSEFFGRMLRVKGRGRMSSRLGGLPVMSEADLDRSFANCWP</sequence>
<dbReference type="AlphaFoldDB" id="A0A6B0U7E0"/>
<name>A0A6B0U7E0_IXORI</name>
<protein>
    <submittedName>
        <fullName evidence="1">Putative secreted protein</fullName>
    </submittedName>
</protein>
<dbReference type="EMBL" id="GIFC01002033">
    <property type="protein sequence ID" value="MXU84116.1"/>
    <property type="molecule type" value="Transcribed_RNA"/>
</dbReference>
<accession>A0A6B0U7E0</accession>